<accession>A0A0W8ENG3</accession>
<organism evidence="1">
    <name type="scientific">hydrocarbon metagenome</name>
    <dbReference type="NCBI Taxonomy" id="938273"/>
    <lineage>
        <taxon>unclassified sequences</taxon>
        <taxon>metagenomes</taxon>
        <taxon>ecological metagenomes</taxon>
    </lineage>
</organism>
<protein>
    <submittedName>
        <fullName evidence="1">Uncharacterized protein</fullName>
    </submittedName>
</protein>
<comment type="caution">
    <text evidence="1">The sequence shown here is derived from an EMBL/GenBank/DDBJ whole genome shotgun (WGS) entry which is preliminary data.</text>
</comment>
<reference evidence="1" key="1">
    <citation type="journal article" date="2015" name="Proc. Natl. Acad. Sci. U.S.A.">
        <title>Networks of energetic and metabolic interactions define dynamics in microbial communities.</title>
        <authorList>
            <person name="Embree M."/>
            <person name="Liu J.K."/>
            <person name="Al-Bassam M.M."/>
            <person name="Zengler K."/>
        </authorList>
    </citation>
    <scope>NUCLEOTIDE SEQUENCE</scope>
</reference>
<gene>
    <name evidence="1" type="ORF">ASZ90_016592</name>
</gene>
<dbReference type="EMBL" id="LNQE01001747">
    <property type="protein sequence ID" value="KUG10013.1"/>
    <property type="molecule type" value="Genomic_DNA"/>
</dbReference>
<evidence type="ECO:0000313" key="1">
    <source>
        <dbReference type="EMBL" id="KUG10013.1"/>
    </source>
</evidence>
<dbReference type="AlphaFoldDB" id="A0A0W8ENG3"/>
<name>A0A0W8ENG3_9ZZZZ</name>
<proteinExistence type="predicted"/>
<sequence>MTPPGSRQCGAVSAVLSCNTRWYRRDLLKGDHGQVNLVTILVYLSAKISLIAGMRGRAISSSR</sequence>
<dbReference type="PROSITE" id="PS51257">
    <property type="entry name" value="PROKAR_LIPOPROTEIN"/>
    <property type="match status" value="1"/>
</dbReference>